<dbReference type="InterPro" id="IPR041122">
    <property type="entry name" value="RecJ_OB"/>
</dbReference>
<dbReference type="Gene3D" id="3.90.1640.30">
    <property type="match status" value="1"/>
</dbReference>
<accession>F9DVG1</accession>
<keyword evidence="4 11" id="KW-0378">Hydrolase</keyword>
<evidence type="ECO:0000256" key="2">
    <source>
        <dbReference type="ARBA" id="ARBA00019841"/>
    </source>
</evidence>
<evidence type="ECO:0000256" key="5">
    <source>
        <dbReference type="ARBA" id="ARBA00022839"/>
    </source>
</evidence>
<feature type="domain" description="DHHA1" evidence="8">
    <location>
        <begin position="383"/>
        <end position="477"/>
    </location>
</feature>
<evidence type="ECO:0000259" key="8">
    <source>
        <dbReference type="Pfam" id="PF02272"/>
    </source>
</evidence>
<dbReference type="Proteomes" id="UP000005316">
    <property type="component" value="Unassembled WGS sequence"/>
</dbReference>
<evidence type="ECO:0000313" key="12">
    <source>
        <dbReference type="Proteomes" id="UP000005316"/>
    </source>
</evidence>
<dbReference type="Pfam" id="PF01368">
    <property type="entry name" value="DHH"/>
    <property type="match status" value="1"/>
</dbReference>
<dbReference type="NCBIfam" id="TIGR00644">
    <property type="entry name" value="recJ"/>
    <property type="match status" value="1"/>
</dbReference>
<dbReference type="GO" id="GO:0003676">
    <property type="term" value="F:nucleic acid binding"/>
    <property type="evidence" value="ECO:0007669"/>
    <property type="project" value="InterPro"/>
</dbReference>
<evidence type="ECO:0000259" key="7">
    <source>
        <dbReference type="Pfam" id="PF01368"/>
    </source>
</evidence>
<feature type="domain" description="DDH" evidence="7">
    <location>
        <begin position="118"/>
        <end position="262"/>
    </location>
</feature>
<dbReference type="SUPFAM" id="SSF64182">
    <property type="entry name" value="DHH phosphoesterases"/>
    <property type="match status" value="1"/>
</dbReference>
<dbReference type="EMBL" id="AFPZ01000090">
    <property type="protein sequence ID" value="EGQ22589.1"/>
    <property type="molecule type" value="Genomic_DNA"/>
</dbReference>
<evidence type="ECO:0000256" key="6">
    <source>
        <dbReference type="SAM" id="Coils"/>
    </source>
</evidence>
<evidence type="ECO:0000256" key="1">
    <source>
        <dbReference type="ARBA" id="ARBA00005915"/>
    </source>
</evidence>
<dbReference type="STRING" id="759851.SAMN04244570_0986"/>
<dbReference type="AlphaFoldDB" id="F9DVG1"/>
<feature type="domain" description="Single-stranded-DNA-specific exonuclease RecJ C-terminal" evidence="9">
    <location>
        <begin position="604"/>
        <end position="799"/>
    </location>
</feature>
<dbReference type="Gene3D" id="3.10.310.30">
    <property type="match status" value="1"/>
</dbReference>
<keyword evidence="3" id="KW-0540">Nuclease</keyword>
<dbReference type="InterPro" id="IPR051673">
    <property type="entry name" value="SSDNA_exonuclease_RecJ"/>
</dbReference>
<dbReference type="eggNOG" id="COG0608">
    <property type="taxonomic scope" value="Bacteria"/>
</dbReference>
<dbReference type="PANTHER" id="PTHR30255">
    <property type="entry name" value="SINGLE-STRANDED-DNA-SPECIFIC EXONUCLEASE RECJ"/>
    <property type="match status" value="1"/>
</dbReference>
<dbReference type="Pfam" id="PF02272">
    <property type="entry name" value="DHHA1"/>
    <property type="match status" value="1"/>
</dbReference>
<feature type="domain" description="RecJ OB" evidence="10">
    <location>
        <begin position="491"/>
        <end position="597"/>
    </location>
</feature>
<dbReference type="InterPro" id="IPR003156">
    <property type="entry name" value="DHHA1_dom"/>
</dbReference>
<dbReference type="PANTHER" id="PTHR30255:SF2">
    <property type="entry name" value="SINGLE-STRANDED-DNA-SPECIFIC EXONUCLEASE RECJ"/>
    <property type="match status" value="1"/>
</dbReference>
<evidence type="ECO:0000259" key="9">
    <source>
        <dbReference type="Pfam" id="PF10141"/>
    </source>
</evidence>
<gene>
    <name evidence="11" type="primary">recJ</name>
    <name evidence="11" type="ORF">HMPREF9372_2792</name>
</gene>
<dbReference type="InterPro" id="IPR038763">
    <property type="entry name" value="DHH_sf"/>
</dbReference>
<organism evidence="11 12">
    <name type="scientific">Sporosarcina newyorkensis 2681</name>
    <dbReference type="NCBI Taxonomy" id="1027292"/>
    <lineage>
        <taxon>Bacteria</taxon>
        <taxon>Bacillati</taxon>
        <taxon>Bacillota</taxon>
        <taxon>Bacilli</taxon>
        <taxon>Bacillales</taxon>
        <taxon>Caryophanaceae</taxon>
        <taxon>Sporosarcina</taxon>
    </lineage>
</organism>
<dbReference type="GO" id="GO:0006281">
    <property type="term" value="P:DNA repair"/>
    <property type="evidence" value="ECO:0007669"/>
    <property type="project" value="InterPro"/>
</dbReference>
<dbReference type="InterPro" id="IPR018779">
    <property type="entry name" value="RecJ_C"/>
</dbReference>
<reference evidence="11 12" key="1">
    <citation type="submission" date="2011-04" db="EMBL/GenBank/DDBJ databases">
        <authorList>
            <person name="Muzny D."/>
            <person name="Qin X."/>
            <person name="Deng J."/>
            <person name="Jiang H."/>
            <person name="Liu Y."/>
            <person name="Qu J."/>
            <person name="Song X.-Z."/>
            <person name="Zhang L."/>
            <person name="Thornton R."/>
            <person name="Coyle M."/>
            <person name="Francisco L."/>
            <person name="Jackson L."/>
            <person name="Javaid M."/>
            <person name="Korchina V."/>
            <person name="Kovar C."/>
            <person name="Mata R."/>
            <person name="Mathew T."/>
            <person name="Ngo R."/>
            <person name="Nguyen L."/>
            <person name="Nguyen N."/>
            <person name="Okwuonu G."/>
            <person name="Ongeri F."/>
            <person name="Pham C."/>
            <person name="Simmons D."/>
            <person name="Wilczek-Boney K."/>
            <person name="Hale W."/>
            <person name="Jakkamsetti A."/>
            <person name="Pham P."/>
            <person name="Ruth R."/>
            <person name="San Lucas F."/>
            <person name="Warren J."/>
            <person name="Zhang J."/>
            <person name="Zhao Z."/>
            <person name="Zhou C."/>
            <person name="Zhu D."/>
            <person name="Lee S."/>
            <person name="Bess C."/>
            <person name="Blankenburg K."/>
            <person name="Forbes L."/>
            <person name="Fu Q."/>
            <person name="Gubbala S."/>
            <person name="Hirani K."/>
            <person name="Jayaseelan J.C."/>
            <person name="Lara F."/>
            <person name="Munidasa M."/>
            <person name="Palculict T."/>
            <person name="Patil S."/>
            <person name="Pu L.-L."/>
            <person name="Saada N."/>
            <person name="Tang L."/>
            <person name="Weissenberger G."/>
            <person name="Zhu Y."/>
            <person name="Hemphill L."/>
            <person name="Shang Y."/>
            <person name="Youmans B."/>
            <person name="Ayvaz T."/>
            <person name="Ross M."/>
            <person name="Santibanez J."/>
            <person name="Aqrawi P."/>
            <person name="Gross S."/>
            <person name="Joshi V."/>
            <person name="Fowler G."/>
            <person name="Nazareth L."/>
            <person name="Reid J."/>
            <person name="Worley K."/>
            <person name="Petrosino J."/>
            <person name="Highlander S."/>
            <person name="Gibbs R."/>
        </authorList>
    </citation>
    <scope>NUCLEOTIDE SEQUENCE [LARGE SCALE GENOMIC DNA]</scope>
    <source>
        <strain evidence="11 12">2681</strain>
    </source>
</reference>
<dbReference type="GO" id="GO:0008409">
    <property type="term" value="F:5'-3' exonuclease activity"/>
    <property type="evidence" value="ECO:0007669"/>
    <property type="project" value="InterPro"/>
</dbReference>
<sequence>MQERNGLCFSPDRFFHVVSFPSPPRFDIIRDEDVNVMIQSKKRWQIERPDEQLVEQLANDLQLSTMLAKILVARGVTTSEQATAYLHMDETNLHDPFLLYGMTETVECLKQAIKEQKQITVYGDYDADGVTSVTVLTTALERLGANVNFAIPNRFEHGYGPNKDYFEQLHTEGTEVLVTVDNGISGIEEIAFAKSLGMTVIVTDHHEMGEQLPEADAVIHPRHPKGVYPFGELAGVGVAFKLASALLGEPPLDLLEFVAIGTVADLVPLEDENRYAVKEGIRRLRRSKRPAIKALMQVSGHEQEALSEETIGFTIGPRLNAPGRLGDADPAVHLLKSKDEQQAMGIAEELNELNKERQHLVKEIAKEAEEQIQIRYGNQVPYVLVIEGEGWNPGVVGIVASRLTEKFYRPAIVLSIDHETGLAKGSARSIEGFDLYKELSKNASILPHFGGHAMAAGMSLEIADVELLRSNLNEQAKELLTDELLQPKLSIDVPLSLHEIDIAAIEALELIRPFGVGFPKPVFLLEQLETASVRKIGASKDHLKLEMADGDERLDAIHFGAGALADEMAPTIKLSLTGDLQINEWNGRKKPQMLVEDIKCDEWQLFDYRGVRDPARWLPLIPEQAAFVAFTEEAIHHFTPFLKDVPIQLIGRDTLSPVDSIVLIDLPQDEEQLKSAIGSSQANRIYLHLYVHDSMYFEKMPDRQQFGWYYSFLKKRGSFHLRDQMDMLSKHKGWKKSTIKFMTKVFYELEFVTLENGEITMMEPAEKRDLAEAPSYKKRQQQIKLEELLLYAPYQDLKKVFNSLRKIEAVEEEKLWI</sequence>
<protein>
    <recommendedName>
        <fullName evidence="2">Single-stranded-DNA-specific exonuclease RecJ</fullName>
    </recommendedName>
</protein>
<dbReference type="InterPro" id="IPR001667">
    <property type="entry name" value="DDH_dom"/>
</dbReference>
<dbReference type="Pfam" id="PF17768">
    <property type="entry name" value="RecJ_OB"/>
    <property type="match status" value="1"/>
</dbReference>
<dbReference type="InterPro" id="IPR004610">
    <property type="entry name" value="RecJ"/>
</dbReference>
<keyword evidence="5 11" id="KW-0269">Exonuclease</keyword>
<dbReference type="Pfam" id="PF10141">
    <property type="entry name" value="ssDNA-exonuc_C"/>
    <property type="match status" value="1"/>
</dbReference>
<keyword evidence="6" id="KW-0175">Coiled coil</keyword>
<dbReference type="HOGENOM" id="CLU_009736_2_1_9"/>
<dbReference type="GO" id="GO:0006310">
    <property type="term" value="P:DNA recombination"/>
    <property type="evidence" value="ECO:0007669"/>
    <property type="project" value="InterPro"/>
</dbReference>
<comment type="caution">
    <text evidence="11">The sequence shown here is derived from an EMBL/GenBank/DDBJ whole genome shotgun (WGS) entry which is preliminary data.</text>
</comment>
<proteinExistence type="inferred from homology"/>
<name>F9DVG1_9BACL</name>
<evidence type="ECO:0000313" key="11">
    <source>
        <dbReference type="EMBL" id="EGQ22589.1"/>
    </source>
</evidence>
<comment type="similarity">
    <text evidence="1">Belongs to the RecJ family.</text>
</comment>
<evidence type="ECO:0000259" key="10">
    <source>
        <dbReference type="Pfam" id="PF17768"/>
    </source>
</evidence>
<evidence type="ECO:0000256" key="3">
    <source>
        <dbReference type="ARBA" id="ARBA00022722"/>
    </source>
</evidence>
<evidence type="ECO:0000256" key="4">
    <source>
        <dbReference type="ARBA" id="ARBA00022801"/>
    </source>
</evidence>
<feature type="coiled-coil region" evidence="6">
    <location>
        <begin position="336"/>
        <end position="370"/>
    </location>
</feature>